<comment type="subcellular location">
    <subcellularLocation>
        <location evidence="2">Mitochondrion intermembrane space</location>
    </subcellularLocation>
</comment>
<organism evidence="10 11">
    <name type="scientific">Smittium simulii</name>
    <dbReference type="NCBI Taxonomy" id="133385"/>
    <lineage>
        <taxon>Eukaryota</taxon>
        <taxon>Fungi</taxon>
        <taxon>Fungi incertae sedis</taxon>
        <taxon>Zoopagomycota</taxon>
        <taxon>Kickxellomycotina</taxon>
        <taxon>Harpellomycetes</taxon>
        <taxon>Harpellales</taxon>
        <taxon>Legeriomycetaceae</taxon>
        <taxon>Smittium</taxon>
    </lineage>
</organism>
<evidence type="ECO:0000256" key="4">
    <source>
        <dbReference type="ARBA" id="ARBA00022827"/>
    </source>
</evidence>
<dbReference type="FunFam" id="1.20.120.310:FF:000003">
    <property type="entry name" value="Sulfhydryl oxidase"/>
    <property type="match status" value="1"/>
</dbReference>
<keyword evidence="11" id="KW-1185">Reference proteome</keyword>
<evidence type="ECO:0000256" key="7">
    <source>
        <dbReference type="ARBA" id="ARBA00023157"/>
    </source>
</evidence>
<dbReference type="InterPro" id="IPR036774">
    <property type="entry name" value="ERV/ALR_sulphydryl_oxid_sf"/>
</dbReference>
<keyword evidence="7" id="KW-1015">Disulfide bond</keyword>
<comment type="caution">
    <text evidence="10">The sequence shown here is derived from an EMBL/GenBank/DDBJ whole genome shotgun (WGS) entry which is preliminary data.</text>
</comment>
<dbReference type="Gene3D" id="1.20.120.310">
    <property type="entry name" value="ERV/ALR sulfhydryl oxidase domain"/>
    <property type="match status" value="1"/>
</dbReference>
<evidence type="ECO:0000256" key="3">
    <source>
        <dbReference type="ARBA" id="ARBA00022630"/>
    </source>
</evidence>
<dbReference type="PROSITE" id="PS51324">
    <property type="entry name" value="ERV_ALR"/>
    <property type="match status" value="1"/>
</dbReference>
<evidence type="ECO:0000256" key="6">
    <source>
        <dbReference type="ARBA" id="ARBA00023128"/>
    </source>
</evidence>
<keyword evidence="6" id="KW-0496">Mitochondrion</keyword>
<dbReference type="SUPFAM" id="SSF69000">
    <property type="entry name" value="FAD-dependent thiol oxidase"/>
    <property type="match status" value="1"/>
</dbReference>
<dbReference type="InterPro" id="IPR017905">
    <property type="entry name" value="ERV/ALR_sulphydryl_oxidase"/>
</dbReference>
<dbReference type="AlphaFoldDB" id="A0A2T9Y9T5"/>
<dbReference type="GO" id="GO:0005758">
    <property type="term" value="C:mitochondrial intermembrane space"/>
    <property type="evidence" value="ECO:0007669"/>
    <property type="project" value="UniProtKB-SubCell"/>
</dbReference>
<dbReference type="STRING" id="133385.A0A2T9Y9T5"/>
<reference evidence="10 11" key="1">
    <citation type="journal article" date="2018" name="MBio">
        <title>Comparative Genomics Reveals the Core Gene Toolbox for the Fungus-Insect Symbiosis.</title>
        <authorList>
            <person name="Wang Y."/>
            <person name="Stata M."/>
            <person name="Wang W."/>
            <person name="Stajich J.E."/>
            <person name="White M.M."/>
            <person name="Moncalvo J.M."/>
        </authorList>
    </citation>
    <scope>NUCLEOTIDE SEQUENCE [LARGE SCALE GENOMIC DNA]</scope>
    <source>
        <strain evidence="10 11">SWE-8-4</strain>
    </source>
</reference>
<sequence>MEDNTNTQTSQKKPCRVCDQFKTWNKTEKKKLNSHGSTSTPNQNNTSMPLFSAFATATGVSVSSENKLQLPKEYFDCPLDSQSLGRNTWSFLHTMAAYYPETPTAFEKNNMQSFLNSFSWVYPCGNCADHLRKHITKSPPTLNNAKDLSTWLCNTHNKVNKRLGKPIFDCSAVFERWRDGPDDGRCDFS</sequence>
<dbReference type="PANTHER" id="PTHR12645">
    <property type="entry name" value="ALR/ERV"/>
    <property type="match status" value="1"/>
</dbReference>
<dbReference type="GO" id="GO:0016971">
    <property type="term" value="F:flavin-dependent sulfhydryl oxidase activity"/>
    <property type="evidence" value="ECO:0007669"/>
    <property type="project" value="InterPro"/>
</dbReference>
<dbReference type="EMBL" id="MBFR01000340">
    <property type="protein sequence ID" value="PVU89090.1"/>
    <property type="molecule type" value="Genomic_DNA"/>
</dbReference>
<evidence type="ECO:0000259" key="9">
    <source>
        <dbReference type="PROSITE" id="PS51324"/>
    </source>
</evidence>
<keyword evidence="3 8" id="KW-0285">Flavoprotein</keyword>
<dbReference type="GO" id="GO:0050660">
    <property type="term" value="F:flavin adenine dinucleotide binding"/>
    <property type="evidence" value="ECO:0007669"/>
    <property type="project" value="TreeGrafter"/>
</dbReference>
<gene>
    <name evidence="10" type="ORF">BB561_005555</name>
</gene>
<dbReference type="Proteomes" id="UP000245383">
    <property type="component" value="Unassembled WGS sequence"/>
</dbReference>
<keyword evidence="5 8" id="KW-0560">Oxidoreductase</keyword>
<proteinExistence type="predicted"/>
<keyword evidence="4 8" id="KW-0274">FAD</keyword>
<evidence type="ECO:0000256" key="2">
    <source>
        <dbReference type="ARBA" id="ARBA00004569"/>
    </source>
</evidence>
<evidence type="ECO:0000313" key="11">
    <source>
        <dbReference type="Proteomes" id="UP000245383"/>
    </source>
</evidence>
<evidence type="ECO:0000313" key="10">
    <source>
        <dbReference type="EMBL" id="PVU89090.1"/>
    </source>
</evidence>
<feature type="domain" description="ERV/ALR sulfhydryl oxidase" evidence="9">
    <location>
        <begin position="77"/>
        <end position="177"/>
    </location>
</feature>
<dbReference type="EC" id="1.8.3.2" evidence="8"/>
<dbReference type="Pfam" id="PF04777">
    <property type="entry name" value="Evr1_Alr"/>
    <property type="match status" value="1"/>
</dbReference>
<comment type="cofactor">
    <cofactor evidence="1 8">
        <name>FAD</name>
        <dbReference type="ChEBI" id="CHEBI:57692"/>
    </cofactor>
</comment>
<dbReference type="PANTHER" id="PTHR12645:SF0">
    <property type="entry name" value="FAD-LINKED SULFHYDRYL OXIDASE ALR"/>
    <property type="match status" value="1"/>
</dbReference>
<name>A0A2T9Y9T5_9FUNG</name>
<comment type="catalytic activity">
    <reaction evidence="8">
        <text>2 R'C(R)SH + O2 = R'C(R)S-S(R)CR' + H2O2</text>
        <dbReference type="Rhea" id="RHEA:17357"/>
        <dbReference type="ChEBI" id="CHEBI:15379"/>
        <dbReference type="ChEBI" id="CHEBI:16240"/>
        <dbReference type="ChEBI" id="CHEBI:16520"/>
        <dbReference type="ChEBI" id="CHEBI:17412"/>
        <dbReference type="EC" id="1.8.3.2"/>
    </reaction>
</comment>
<evidence type="ECO:0000256" key="5">
    <source>
        <dbReference type="ARBA" id="ARBA00023002"/>
    </source>
</evidence>
<evidence type="ECO:0000256" key="8">
    <source>
        <dbReference type="RuleBase" id="RU371123"/>
    </source>
</evidence>
<protein>
    <recommendedName>
        <fullName evidence="8">Sulfhydryl oxidase</fullName>
        <ecNumber evidence="8">1.8.3.2</ecNumber>
    </recommendedName>
</protein>
<accession>A0A2T9Y9T5</accession>
<evidence type="ECO:0000256" key="1">
    <source>
        <dbReference type="ARBA" id="ARBA00001974"/>
    </source>
</evidence>
<dbReference type="OrthoDB" id="17199at2759"/>
<dbReference type="InterPro" id="IPR039799">
    <property type="entry name" value="ALR/ERV"/>
</dbReference>